<dbReference type="Pfam" id="PF04773">
    <property type="entry name" value="FecR"/>
    <property type="match status" value="1"/>
</dbReference>
<dbReference type="Proteomes" id="UP001597205">
    <property type="component" value="Unassembled WGS sequence"/>
</dbReference>
<dbReference type="PANTHER" id="PTHR30273">
    <property type="entry name" value="PERIPLASMIC SIGNAL SENSOR AND SIGMA FACTOR ACTIVATOR FECR-RELATED"/>
    <property type="match status" value="1"/>
</dbReference>
<evidence type="ECO:0000259" key="3">
    <source>
        <dbReference type="Pfam" id="PF04773"/>
    </source>
</evidence>
<dbReference type="Pfam" id="PF16344">
    <property type="entry name" value="FecR_C"/>
    <property type="match status" value="1"/>
</dbReference>
<organism evidence="5 6">
    <name type="scientific">Sphingobacterium daejeonense</name>
    <dbReference type="NCBI Taxonomy" id="371142"/>
    <lineage>
        <taxon>Bacteria</taxon>
        <taxon>Pseudomonadati</taxon>
        <taxon>Bacteroidota</taxon>
        <taxon>Sphingobacteriia</taxon>
        <taxon>Sphingobacteriales</taxon>
        <taxon>Sphingobacteriaceae</taxon>
        <taxon>Sphingobacterium</taxon>
    </lineage>
</organism>
<evidence type="ECO:0000259" key="4">
    <source>
        <dbReference type="Pfam" id="PF16344"/>
    </source>
</evidence>
<feature type="domain" description="Protein FecR C-terminal" evidence="4">
    <location>
        <begin position="314"/>
        <end position="382"/>
    </location>
</feature>
<dbReference type="EMBL" id="JBHTKY010000012">
    <property type="protein sequence ID" value="MFD1165873.1"/>
    <property type="molecule type" value="Genomic_DNA"/>
</dbReference>
<keyword evidence="2" id="KW-0812">Transmembrane</keyword>
<evidence type="ECO:0000256" key="2">
    <source>
        <dbReference type="SAM" id="Phobius"/>
    </source>
</evidence>
<comment type="caution">
    <text evidence="5">The sequence shown here is derived from an EMBL/GenBank/DDBJ whole genome shotgun (WGS) entry which is preliminary data.</text>
</comment>
<feature type="domain" description="FecR protein" evidence="3">
    <location>
        <begin position="177"/>
        <end position="272"/>
    </location>
</feature>
<dbReference type="Gene3D" id="3.55.50.30">
    <property type="match status" value="1"/>
</dbReference>
<keyword evidence="2" id="KW-1133">Transmembrane helix</keyword>
<proteinExistence type="predicted"/>
<dbReference type="Gene3D" id="2.60.120.1440">
    <property type="match status" value="1"/>
</dbReference>
<name>A0ABW3RLG1_9SPHI</name>
<protein>
    <submittedName>
        <fullName evidence="5">FecR family protein</fullName>
    </submittedName>
</protein>
<reference evidence="6" key="1">
    <citation type="journal article" date="2019" name="Int. J. Syst. Evol. Microbiol.">
        <title>The Global Catalogue of Microorganisms (GCM) 10K type strain sequencing project: providing services to taxonomists for standard genome sequencing and annotation.</title>
        <authorList>
            <consortium name="The Broad Institute Genomics Platform"/>
            <consortium name="The Broad Institute Genome Sequencing Center for Infectious Disease"/>
            <person name="Wu L."/>
            <person name="Ma J."/>
        </authorList>
    </citation>
    <scope>NUCLEOTIDE SEQUENCE [LARGE SCALE GENOMIC DNA]</scope>
    <source>
        <strain evidence="6">CCUG 52468</strain>
    </source>
</reference>
<dbReference type="InterPro" id="IPR006860">
    <property type="entry name" value="FecR"/>
</dbReference>
<feature type="coiled-coil region" evidence="1">
    <location>
        <begin position="46"/>
        <end position="73"/>
    </location>
</feature>
<sequence>MTEQRLSELEKKWLDGSISAVEAEEYANWYNSGQNEPLNIPESIARSREEHQLKMLENILGKLEKENESKTDESDQTPVRKIRTKYFYPIAASLILFLGIGGIWLYNYLSNRESTEIVKQDKAPGQSGLVITLEDGREVLIDSIPDGVIAVENGISIIKKDGAIYYEGTSDELAYNTATTKKGRKFELVLPDNSKVWLNAASQLKYPVVFTGKTREVELNGEAYFEVEHNSEKPFVVKAGNQRIKVLGTQFNVNNYSDENHIATTLIDGSVEVAAGNEEEIIEPNQQAISSNLAAGIQVTEVNAKECISWVRGEFNFNNADLKTILNQISRWYDIDIQILPGVDQNQIFYGSTNMNQNLSEVLKVLELSGINLTLEGNTLTVKP</sequence>
<dbReference type="InterPro" id="IPR032508">
    <property type="entry name" value="FecR_C"/>
</dbReference>
<dbReference type="RefSeq" id="WP_380896154.1">
    <property type="nucleotide sequence ID" value="NZ_JBHTKY010000012.1"/>
</dbReference>
<keyword evidence="1" id="KW-0175">Coiled coil</keyword>
<feature type="transmembrane region" description="Helical" evidence="2">
    <location>
        <begin position="86"/>
        <end position="106"/>
    </location>
</feature>
<dbReference type="InterPro" id="IPR012373">
    <property type="entry name" value="Ferrdict_sens_TM"/>
</dbReference>
<evidence type="ECO:0000256" key="1">
    <source>
        <dbReference type="SAM" id="Coils"/>
    </source>
</evidence>
<keyword evidence="2" id="KW-0472">Membrane</keyword>
<accession>A0ABW3RLG1</accession>
<evidence type="ECO:0000313" key="6">
    <source>
        <dbReference type="Proteomes" id="UP001597205"/>
    </source>
</evidence>
<keyword evidence="6" id="KW-1185">Reference proteome</keyword>
<evidence type="ECO:0000313" key="5">
    <source>
        <dbReference type="EMBL" id="MFD1165873.1"/>
    </source>
</evidence>
<dbReference type="PANTHER" id="PTHR30273:SF2">
    <property type="entry name" value="PROTEIN FECR"/>
    <property type="match status" value="1"/>
</dbReference>
<gene>
    <name evidence="5" type="ORF">ACFQ2C_09685</name>
</gene>
<dbReference type="PIRSF" id="PIRSF018266">
    <property type="entry name" value="FecR"/>
    <property type="match status" value="1"/>
</dbReference>